<dbReference type="Proteomes" id="UP000663868">
    <property type="component" value="Unassembled WGS sequence"/>
</dbReference>
<keyword evidence="3" id="KW-0813">Transport</keyword>
<keyword evidence="7 10" id="KW-0472">Membrane</keyword>
<evidence type="ECO:0000256" key="3">
    <source>
        <dbReference type="ARBA" id="ARBA00022448"/>
    </source>
</evidence>
<reference evidence="11" key="1">
    <citation type="submission" date="2021-02" db="EMBL/GenBank/DDBJ databases">
        <authorList>
            <person name="Nowell W R."/>
        </authorList>
    </citation>
    <scope>NUCLEOTIDE SEQUENCE</scope>
</reference>
<organism evidence="11 12">
    <name type="scientific">Adineta steineri</name>
    <dbReference type="NCBI Taxonomy" id="433720"/>
    <lineage>
        <taxon>Eukaryota</taxon>
        <taxon>Metazoa</taxon>
        <taxon>Spiralia</taxon>
        <taxon>Gnathifera</taxon>
        <taxon>Rotifera</taxon>
        <taxon>Eurotatoria</taxon>
        <taxon>Bdelloidea</taxon>
        <taxon>Adinetida</taxon>
        <taxon>Adinetidae</taxon>
        <taxon>Adineta</taxon>
    </lineage>
</organism>
<evidence type="ECO:0000313" key="12">
    <source>
        <dbReference type="Proteomes" id="UP000663868"/>
    </source>
</evidence>
<dbReference type="InterPro" id="IPR050854">
    <property type="entry name" value="LMBD1_LysCbl_Transport"/>
</dbReference>
<name>A0A820LSI7_9BILA</name>
<accession>A0A820LSI7</accession>
<evidence type="ECO:0000256" key="2">
    <source>
        <dbReference type="ARBA" id="ARBA00009901"/>
    </source>
</evidence>
<dbReference type="EMBL" id="CAJOBB010019825">
    <property type="protein sequence ID" value="CAF4362087.1"/>
    <property type="molecule type" value="Genomic_DNA"/>
</dbReference>
<evidence type="ECO:0000256" key="10">
    <source>
        <dbReference type="SAM" id="Phobius"/>
    </source>
</evidence>
<evidence type="ECO:0000256" key="7">
    <source>
        <dbReference type="ARBA" id="ARBA00023136"/>
    </source>
</evidence>
<sequence>FLINPFLFFYYEEKEEEDQTAAKRICGAIKWTTGLLIFLIILLVLGIFVPQLATLPTDNSTSEWDNVKYLINHFDSSRLQDSISFAIFTLSIIGFFLLTIYTGYGSIAFPLTLIRGKRSARLQQETIEEQRAAIQSQIQIIKKRVNYL</sequence>
<comment type="similarity">
    <text evidence="2">Belongs to the LIMR family. LMBRD1 subfamily.</text>
</comment>
<dbReference type="PANTHER" id="PTHR16130:SF2">
    <property type="entry name" value="LYSOSOMAL COBALAMIN TRANSPORT ESCORT PROTEIN LMBD1"/>
    <property type="match status" value="1"/>
</dbReference>
<feature type="transmembrane region" description="Helical" evidence="10">
    <location>
        <begin position="33"/>
        <end position="53"/>
    </location>
</feature>
<keyword evidence="4" id="KW-0846">Cobalamin</keyword>
<protein>
    <submittedName>
        <fullName evidence="11">Uncharacterized protein</fullName>
    </submittedName>
</protein>
<dbReference type="GO" id="GO:0005765">
    <property type="term" value="C:lysosomal membrane"/>
    <property type="evidence" value="ECO:0007669"/>
    <property type="project" value="UniProtKB-SubCell"/>
</dbReference>
<evidence type="ECO:0000256" key="4">
    <source>
        <dbReference type="ARBA" id="ARBA00022628"/>
    </source>
</evidence>
<dbReference type="PANTHER" id="PTHR16130">
    <property type="entry name" value="LYSOSOMAL COBALAMIN TRANSPORTER-RELATED"/>
    <property type="match status" value="1"/>
</dbReference>
<dbReference type="GO" id="GO:0072665">
    <property type="term" value="P:protein localization to vacuole"/>
    <property type="evidence" value="ECO:0007669"/>
    <property type="project" value="TreeGrafter"/>
</dbReference>
<keyword evidence="9" id="KW-0170">Cobalt</keyword>
<proteinExistence type="inferred from homology"/>
<keyword evidence="5 10" id="KW-0812">Transmembrane</keyword>
<evidence type="ECO:0000256" key="9">
    <source>
        <dbReference type="ARBA" id="ARBA00023285"/>
    </source>
</evidence>
<gene>
    <name evidence="11" type="ORF">KXQ929_LOCUS48874</name>
</gene>
<evidence type="ECO:0000256" key="1">
    <source>
        <dbReference type="ARBA" id="ARBA00004155"/>
    </source>
</evidence>
<keyword evidence="8" id="KW-0458">Lysosome</keyword>
<dbReference type="InterPro" id="IPR006876">
    <property type="entry name" value="LMBR1-like_membr_prot"/>
</dbReference>
<feature type="transmembrane region" description="Helical" evidence="10">
    <location>
        <begin position="83"/>
        <end position="114"/>
    </location>
</feature>
<evidence type="ECO:0000256" key="8">
    <source>
        <dbReference type="ARBA" id="ARBA00023228"/>
    </source>
</evidence>
<dbReference type="GO" id="GO:0031419">
    <property type="term" value="F:cobalamin binding"/>
    <property type="evidence" value="ECO:0007669"/>
    <property type="project" value="UniProtKB-KW"/>
</dbReference>
<comment type="subcellular location">
    <subcellularLocation>
        <location evidence="1">Lysosome membrane</location>
        <topology evidence="1">Multi-pass membrane protein</topology>
    </subcellularLocation>
</comment>
<dbReference type="AlphaFoldDB" id="A0A820LSI7"/>
<dbReference type="Pfam" id="PF04791">
    <property type="entry name" value="LMBR1"/>
    <property type="match status" value="1"/>
</dbReference>
<evidence type="ECO:0000256" key="5">
    <source>
        <dbReference type="ARBA" id="ARBA00022692"/>
    </source>
</evidence>
<feature type="non-terminal residue" evidence="11">
    <location>
        <position position="1"/>
    </location>
</feature>
<evidence type="ECO:0000256" key="6">
    <source>
        <dbReference type="ARBA" id="ARBA00022989"/>
    </source>
</evidence>
<evidence type="ECO:0000313" key="11">
    <source>
        <dbReference type="EMBL" id="CAF4362087.1"/>
    </source>
</evidence>
<comment type="caution">
    <text evidence="11">The sequence shown here is derived from an EMBL/GenBank/DDBJ whole genome shotgun (WGS) entry which is preliminary data.</text>
</comment>
<keyword evidence="6 10" id="KW-1133">Transmembrane helix</keyword>